<feature type="compositionally biased region" description="Polar residues" evidence="1">
    <location>
        <begin position="343"/>
        <end position="367"/>
    </location>
</feature>
<organism evidence="2 3">
    <name type="scientific">Natronobacterium lacisalsi AJ5</name>
    <dbReference type="NCBI Taxonomy" id="358396"/>
    <lineage>
        <taxon>Archaea</taxon>
        <taxon>Methanobacteriati</taxon>
        <taxon>Methanobacteriota</taxon>
        <taxon>Stenosarchaea group</taxon>
        <taxon>Halobacteria</taxon>
        <taxon>Halobacteriales</taxon>
        <taxon>Natrialbaceae</taxon>
        <taxon>Natronobacterium</taxon>
    </lineage>
</organism>
<reference evidence="2 3" key="1">
    <citation type="journal article" date="2014" name="PLoS Genet.">
        <title>Phylogenetically driven sequencing of extremely halophilic archaea reveals strategies for static and dynamic osmo-response.</title>
        <authorList>
            <person name="Becker E.A."/>
            <person name="Seitzer P.M."/>
            <person name="Tritt A."/>
            <person name="Larsen D."/>
            <person name="Krusor M."/>
            <person name="Yao A.I."/>
            <person name="Wu D."/>
            <person name="Madern D."/>
            <person name="Eisen J.A."/>
            <person name="Darling A.E."/>
            <person name="Facciotti M.T."/>
        </authorList>
    </citation>
    <scope>NUCLEOTIDE SEQUENCE [LARGE SCALE GENOMIC DNA]</scope>
    <source>
        <strain evidence="2 3">AJ5</strain>
    </source>
</reference>
<feature type="compositionally biased region" description="Low complexity" evidence="1">
    <location>
        <begin position="388"/>
        <end position="402"/>
    </location>
</feature>
<feature type="compositionally biased region" description="Acidic residues" evidence="1">
    <location>
        <begin position="18"/>
        <end position="33"/>
    </location>
</feature>
<accession>M0LQA6</accession>
<gene>
    <name evidence="2" type="ORF">C445_05553</name>
</gene>
<dbReference type="STRING" id="358396.CHINAEXTREME_17230"/>
<protein>
    <submittedName>
        <fullName evidence="2">Uncharacterized protein</fullName>
    </submittedName>
</protein>
<evidence type="ECO:0000313" key="2">
    <source>
        <dbReference type="EMBL" id="EMA35293.1"/>
    </source>
</evidence>
<dbReference type="AlphaFoldDB" id="M0LQA6"/>
<feature type="compositionally biased region" description="Basic and acidic residues" evidence="1">
    <location>
        <begin position="428"/>
        <end position="440"/>
    </location>
</feature>
<dbReference type="PATRIC" id="fig|358396.7.peg.1135"/>
<feature type="region of interest" description="Disordered" evidence="1">
    <location>
        <begin position="1"/>
        <end position="99"/>
    </location>
</feature>
<feature type="compositionally biased region" description="Basic and acidic residues" evidence="1">
    <location>
        <begin position="410"/>
        <end position="419"/>
    </location>
</feature>
<comment type="caution">
    <text evidence="2">The sequence shown here is derived from an EMBL/GenBank/DDBJ whole genome shotgun (WGS) entry which is preliminary data.</text>
</comment>
<keyword evidence="3" id="KW-1185">Reference proteome</keyword>
<evidence type="ECO:0000256" key="1">
    <source>
        <dbReference type="SAM" id="MobiDB-lite"/>
    </source>
</evidence>
<dbReference type="RefSeq" id="WP_007140848.1">
    <property type="nucleotide sequence ID" value="NZ_AOLZ01000027.1"/>
</dbReference>
<feature type="region of interest" description="Disordered" evidence="1">
    <location>
        <begin position="575"/>
        <end position="594"/>
    </location>
</feature>
<dbReference type="InParanoid" id="M0LQA6"/>
<dbReference type="Proteomes" id="UP000011555">
    <property type="component" value="Unassembled WGS sequence"/>
</dbReference>
<feature type="compositionally biased region" description="Polar residues" evidence="1">
    <location>
        <begin position="578"/>
        <end position="594"/>
    </location>
</feature>
<dbReference type="EMBL" id="AOLZ01000027">
    <property type="protein sequence ID" value="EMA35293.1"/>
    <property type="molecule type" value="Genomic_DNA"/>
</dbReference>
<feature type="region of interest" description="Disordered" evidence="1">
    <location>
        <begin position="263"/>
        <end position="455"/>
    </location>
</feature>
<evidence type="ECO:0000313" key="3">
    <source>
        <dbReference type="Proteomes" id="UP000011555"/>
    </source>
</evidence>
<sequence>MFTTPSGSSGGGGQSYEEAVEEEDEEEEEEQQEGDSGGISVGIPGTDYEVTTSREDADYGMADPDGVRDPVDETLRNASGGDVGLSDDFTSTEDSGGVTNVLSEMDDATADLTDPVLDPVQEVGRTTLAQAPMSAAYSLREGEATWLEDEEVAEGFSQLDEEITETIDEGLEDTRLEDSRVIEGTRWAGDAILGESARIAIGTSTGIDTREGDTDFDVGLAEAGDVALTLGTAGAGGAATRGGRRLADDSDEILDVFRRSDEGDTFLGSLGRSTDEAEDASSAATRADDDALPVPADEAGSAARSTDEAAGGQLSLTDESGDVVDGALRQLFGRGSRNADEAASTTRSADEAASTTRSADEAASTTRWADEAAESGGRWRNKIDEDAGSTTRSSDDAASATRSADENLSETERVFRQAEQKSGSATRSSDDAARATRSSDEAASATRSSDEGDTLFERARRSLDEAGSRLSNAAPSRRRSLVGGTLGAGAIGAGMLATMDPSDADDVITTEDGHRMVWSQTLRPTEEYPNGGELYRVDDDGGNHVGYWVLLGAQGRNLIVLDSNGDPREAKIEAEQFQEMQSSDPNALQNEGDA</sequence>
<feature type="compositionally biased region" description="Polar residues" evidence="1">
    <location>
        <begin position="88"/>
        <end position="99"/>
    </location>
</feature>
<feature type="compositionally biased region" description="Basic and acidic residues" evidence="1">
    <location>
        <begin position="65"/>
        <end position="75"/>
    </location>
</feature>
<feature type="region of interest" description="Disordered" evidence="1">
    <location>
        <begin position="465"/>
        <end position="484"/>
    </location>
</feature>
<name>M0LQA6_NATLA</name>
<proteinExistence type="predicted"/>